<dbReference type="Proteomes" id="UP000642748">
    <property type="component" value="Unassembled WGS sequence"/>
</dbReference>
<keyword evidence="10" id="KW-1185">Reference proteome</keyword>
<dbReference type="Gene3D" id="1.10.3720.10">
    <property type="entry name" value="MetI-like"/>
    <property type="match status" value="1"/>
</dbReference>
<dbReference type="RefSeq" id="WP_203919801.1">
    <property type="nucleotide sequence ID" value="NZ_BONZ01000040.1"/>
</dbReference>
<feature type="transmembrane region" description="Helical" evidence="7">
    <location>
        <begin position="206"/>
        <end position="228"/>
    </location>
</feature>
<dbReference type="InterPro" id="IPR035906">
    <property type="entry name" value="MetI-like_sf"/>
</dbReference>
<evidence type="ECO:0000313" key="9">
    <source>
        <dbReference type="EMBL" id="GIH16207.1"/>
    </source>
</evidence>
<feature type="transmembrane region" description="Helical" evidence="7">
    <location>
        <begin position="264"/>
        <end position="285"/>
    </location>
</feature>
<evidence type="ECO:0000256" key="2">
    <source>
        <dbReference type="ARBA" id="ARBA00022448"/>
    </source>
</evidence>
<dbReference type="PANTHER" id="PTHR43163">
    <property type="entry name" value="DIPEPTIDE TRANSPORT SYSTEM PERMEASE PROTEIN DPPB-RELATED"/>
    <property type="match status" value="1"/>
</dbReference>
<accession>A0A8J3QUF1</accession>
<feature type="transmembrane region" description="Helical" evidence="7">
    <location>
        <begin position="138"/>
        <end position="162"/>
    </location>
</feature>
<evidence type="ECO:0000256" key="5">
    <source>
        <dbReference type="ARBA" id="ARBA00022989"/>
    </source>
</evidence>
<gene>
    <name evidence="9" type="ORF">Raf01_43790</name>
</gene>
<organism evidence="9 10">
    <name type="scientific">Rugosimonospora africana</name>
    <dbReference type="NCBI Taxonomy" id="556532"/>
    <lineage>
        <taxon>Bacteria</taxon>
        <taxon>Bacillati</taxon>
        <taxon>Actinomycetota</taxon>
        <taxon>Actinomycetes</taxon>
        <taxon>Micromonosporales</taxon>
        <taxon>Micromonosporaceae</taxon>
        <taxon>Rugosimonospora</taxon>
    </lineage>
</organism>
<comment type="subcellular location">
    <subcellularLocation>
        <location evidence="1 7">Cell membrane</location>
        <topology evidence="1 7">Multi-pass membrane protein</topology>
    </subcellularLocation>
</comment>
<feature type="transmembrane region" description="Helical" evidence="7">
    <location>
        <begin position="310"/>
        <end position="336"/>
    </location>
</feature>
<feature type="domain" description="ABC transmembrane type-1" evidence="8">
    <location>
        <begin position="102"/>
        <end position="333"/>
    </location>
</feature>
<dbReference type="AlphaFoldDB" id="A0A8J3QUF1"/>
<comment type="caution">
    <text evidence="9">The sequence shown here is derived from an EMBL/GenBank/DDBJ whole genome shotgun (WGS) entry which is preliminary data.</text>
</comment>
<reference evidence="9" key="1">
    <citation type="submission" date="2021-01" db="EMBL/GenBank/DDBJ databases">
        <title>Whole genome shotgun sequence of Rugosimonospora africana NBRC 104875.</title>
        <authorList>
            <person name="Komaki H."/>
            <person name="Tamura T."/>
        </authorList>
    </citation>
    <scope>NUCLEOTIDE SEQUENCE</scope>
    <source>
        <strain evidence="9">NBRC 104875</strain>
    </source>
</reference>
<dbReference type="Pfam" id="PF00528">
    <property type="entry name" value="BPD_transp_1"/>
    <property type="match status" value="1"/>
</dbReference>
<keyword evidence="6 7" id="KW-0472">Membrane</keyword>
<dbReference type="CDD" id="cd06261">
    <property type="entry name" value="TM_PBP2"/>
    <property type="match status" value="1"/>
</dbReference>
<keyword evidence="2 7" id="KW-0813">Transport</keyword>
<dbReference type="GO" id="GO:0005886">
    <property type="term" value="C:plasma membrane"/>
    <property type="evidence" value="ECO:0007669"/>
    <property type="project" value="UniProtKB-SubCell"/>
</dbReference>
<dbReference type="GO" id="GO:0055085">
    <property type="term" value="P:transmembrane transport"/>
    <property type="evidence" value="ECO:0007669"/>
    <property type="project" value="InterPro"/>
</dbReference>
<evidence type="ECO:0000256" key="6">
    <source>
        <dbReference type="ARBA" id="ARBA00023136"/>
    </source>
</evidence>
<evidence type="ECO:0000256" key="1">
    <source>
        <dbReference type="ARBA" id="ARBA00004651"/>
    </source>
</evidence>
<comment type="similarity">
    <text evidence="7">Belongs to the binding-protein-dependent transport system permease family.</text>
</comment>
<evidence type="ECO:0000256" key="3">
    <source>
        <dbReference type="ARBA" id="ARBA00022475"/>
    </source>
</evidence>
<feature type="transmembrane region" description="Helical" evidence="7">
    <location>
        <begin position="12"/>
        <end position="34"/>
    </location>
</feature>
<dbReference type="PROSITE" id="PS50928">
    <property type="entry name" value="ABC_TM1"/>
    <property type="match status" value="1"/>
</dbReference>
<keyword evidence="3" id="KW-1003">Cell membrane</keyword>
<dbReference type="InterPro" id="IPR045621">
    <property type="entry name" value="BPD_transp_1_N"/>
</dbReference>
<proteinExistence type="inferred from homology"/>
<protein>
    <submittedName>
        <fullName evidence="9">Peptide ABC transporter permease</fullName>
    </submittedName>
</protein>
<dbReference type="PANTHER" id="PTHR43163:SF6">
    <property type="entry name" value="DIPEPTIDE TRANSPORT SYSTEM PERMEASE PROTEIN DPPB-RELATED"/>
    <property type="match status" value="1"/>
</dbReference>
<keyword evidence="5 7" id="KW-1133">Transmembrane helix</keyword>
<evidence type="ECO:0000259" key="8">
    <source>
        <dbReference type="PROSITE" id="PS50928"/>
    </source>
</evidence>
<dbReference type="EMBL" id="BONZ01000040">
    <property type="protein sequence ID" value="GIH16207.1"/>
    <property type="molecule type" value="Genomic_DNA"/>
</dbReference>
<feature type="transmembrane region" description="Helical" evidence="7">
    <location>
        <begin position="106"/>
        <end position="126"/>
    </location>
</feature>
<evidence type="ECO:0000313" key="10">
    <source>
        <dbReference type="Proteomes" id="UP000642748"/>
    </source>
</evidence>
<evidence type="ECO:0000256" key="4">
    <source>
        <dbReference type="ARBA" id="ARBA00022692"/>
    </source>
</evidence>
<evidence type="ECO:0000256" key="7">
    <source>
        <dbReference type="RuleBase" id="RU363032"/>
    </source>
</evidence>
<dbReference type="InterPro" id="IPR000515">
    <property type="entry name" value="MetI-like"/>
</dbReference>
<sequence length="342" mass="36660">MARSSRSLGLFIVARLILAVPMVLILLTVVFLLMRVAPGDPVSAALGAHLSEAQLEQRRAAAGFDRPLIVQYGDYLGGVATGDFGRTITDNRSITQILVDNGGATLTLTVAALLVAVILGLPLGLWAARRRDKWDDLVIRLFGIVTFAAPVFFVGLLLQLLFGKTLGWLPTSGQAAPIVAPTVPEKTHILLLDAALSGDWSAFDDVFRHLILPAVSLGLLVTGVLIRLSRVNVIQTMRSDYVEAARARGIREGAVVVRHALRNALVPVITVTGLQVALLLGGAVLTEETFNWPGVGNQLVSYLNGRDYTAVQGLITVFALVVVVVSLLIDIVNALVDPRIRY</sequence>
<dbReference type="Pfam" id="PF19300">
    <property type="entry name" value="BPD_transp_1_N"/>
    <property type="match status" value="1"/>
</dbReference>
<dbReference type="SUPFAM" id="SSF161098">
    <property type="entry name" value="MetI-like"/>
    <property type="match status" value="1"/>
</dbReference>
<keyword evidence="4 7" id="KW-0812">Transmembrane</keyword>
<name>A0A8J3QUF1_9ACTN</name>